<keyword evidence="3" id="KW-1185">Reference proteome</keyword>
<evidence type="ECO:0000256" key="1">
    <source>
        <dbReference type="SAM" id="MobiDB-lite"/>
    </source>
</evidence>
<dbReference type="EMBL" id="OX395128">
    <property type="protein sequence ID" value="CAI5770947.1"/>
    <property type="molecule type" value="Genomic_DNA"/>
</dbReference>
<organism evidence="2 3">
    <name type="scientific">Podarcis lilfordi</name>
    <name type="common">Lilford's wall lizard</name>
    <dbReference type="NCBI Taxonomy" id="74358"/>
    <lineage>
        <taxon>Eukaryota</taxon>
        <taxon>Metazoa</taxon>
        <taxon>Chordata</taxon>
        <taxon>Craniata</taxon>
        <taxon>Vertebrata</taxon>
        <taxon>Euteleostomi</taxon>
        <taxon>Lepidosauria</taxon>
        <taxon>Squamata</taxon>
        <taxon>Bifurcata</taxon>
        <taxon>Unidentata</taxon>
        <taxon>Episquamata</taxon>
        <taxon>Laterata</taxon>
        <taxon>Lacertibaenia</taxon>
        <taxon>Lacertidae</taxon>
        <taxon>Podarcis</taxon>
    </lineage>
</organism>
<name>A0AA35P435_9SAUR</name>
<feature type="compositionally biased region" description="Low complexity" evidence="1">
    <location>
        <begin position="131"/>
        <end position="140"/>
    </location>
</feature>
<accession>A0AA35P435</accession>
<feature type="region of interest" description="Disordered" evidence="1">
    <location>
        <begin position="31"/>
        <end position="59"/>
    </location>
</feature>
<reference evidence="2" key="1">
    <citation type="submission" date="2022-12" db="EMBL/GenBank/DDBJ databases">
        <authorList>
            <person name="Alioto T."/>
            <person name="Alioto T."/>
            <person name="Gomez Garrido J."/>
        </authorList>
    </citation>
    <scope>NUCLEOTIDE SEQUENCE</scope>
</reference>
<dbReference type="Proteomes" id="UP001178461">
    <property type="component" value="Chromosome 3"/>
</dbReference>
<protein>
    <submittedName>
        <fullName evidence="2">Uncharacterized protein</fullName>
    </submittedName>
</protein>
<gene>
    <name evidence="2" type="ORF">PODLI_1B037370</name>
</gene>
<evidence type="ECO:0000313" key="3">
    <source>
        <dbReference type="Proteomes" id="UP001178461"/>
    </source>
</evidence>
<proteinExistence type="predicted"/>
<evidence type="ECO:0000313" key="2">
    <source>
        <dbReference type="EMBL" id="CAI5770947.1"/>
    </source>
</evidence>
<sequence>MAEPAAAALDSQASAARLLGARLRRPASRLPEPLPWLLGRPPPPPGPGLPRRQRQQPGRLLLLLPPRRAQVSGRQRCVGEPELFPRRIRRRLLLLLLPVFLLLPELGPARSQAGEEEGTRLGLRRGRSSRSRPLAAPRKH</sequence>
<dbReference type="AlphaFoldDB" id="A0AA35P435"/>
<feature type="region of interest" description="Disordered" evidence="1">
    <location>
        <begin position="108"/>
        <end position="140"/>
    </location>
</feature>